<gene>
    <name evidence="2" type="ORF">COA71_11515</name>
</gene>
<reference evidence="3" key="1">
    <citation type="submission" date="2017-08" db="EMBL/GenBank/DDBJ databases">
        <title>A dynamic microbial community with high functional redundancy inhabits the cold, oxic subseafloor aquifer.</title>
        <authorList>
            <person name="Tully B.J."/>
            <person name="Wheat C.G."/>
            <person name="Glazer B.T."/>
            <person name="Huber J.A."/>
        </authorList>
    </citation>
    <scope>NUCLEOTIDE SEQUENCE [LARGE SCALE GENOMIC DNA]</scope>
</reference>
<feature type="domain" description="Carboxymuconolactone decarboxylase-like" evidence="1">
    <location>
        <begin position="28"/>
        <end position="82"/>
    </location>
</feature>
<dbReference type="InterPro" id="IPR029032">
    <property type="entry name" value="AhpD-like"/>
</dbReference>
<protein>
    <submittedName>
        <fullName evidence="2">Peroxidase</fullName>
    </submittedName>
</protein>
<dbReference type="InterPro" id="IPR010195">
    <property type="entry name" value="Uncharacterised_peroxidase-rel"/>
</dbReference>
<dbReference type="SUPFAM" id="SSF69118">
    <property type="entry name" value="AhpD-like"/>
    <property type="match status" value="1"/>
</dbReference>
<dbReference type="InterPro" id="IPR003779">
    <property type="entry name" value="CMD-like"/>
</dbReference>
<dbReference type="EMBL" id="NVWI01000010">
    <property type="protein sequence ID" value="PCJ40133.1"/>
    <property type="molecule type" value="Genomic_DNA"/>
</dbReference>
<evidence type="ECO:0000313" key="3">
    <source>
        <dbReference type="Proteomes" id="UP000228987"/>
    </source>
</evidence>
<dbReference type="NCBIfam" id="TIGR01926">
    <property type="entry name" value="peroxid_rel"/>
    <property type="match status" value="1"/>
</dbReference>
<dbReference type="AlphaFoldDB" id="A0A2A5C8Q2"/>
<keyword evidence="2" id="KW-0575">Peroxidase</keyword>
<dbReference type="Gene3D" id="1.20.1290.10">
    <property type="entry name" value="AhpD-like"/>
    <property type="match status" value="1"/>
</dbReference>
<proteinExistence type="predicted"/>
<dbReference type="NCBIfam" id="TIGR00778">
    <property type="entry name" value="ahpD_dom"/>
    <property type="match status" value="1"/>
</dbReference>
<keyword evidence="2" id="KW-0560">Oxidoreductase</keyword>
<dbReference type="PANTHER" id="PTHR35446:SF2">
    <property type="entry name" value="CARBOXYMUCONOLACTONE DECARBOXYLASE-LIKE DOMAIN-CONTAINING PROTEIN"/>
    <property type="match status" value="1"/>
</dbReference>
<dbReference type="PANTHER" id="PTHR35446">
    <property type="entry name" value="SI:CH211-175M2.5"/>
    <property type="match status" value="1"/>
</dbReference>
<name>A0A2A5C8Q2_9GAMM</name>
<evidence type="ECO:0000259" key="1">
    <source>
        <dbReference type="Pfam" id="PF02627"/>
    </source>
</evidence>
<dbReference type="Proteomes" id="UP000228987">
    <property type="component" value="Unassembled WGS sequence"/>
</dbReference>
<dbReference type="InterPro" id="IPR004675">
    <property type="entry name" value="AhpD_core"/>
</dbReference>
<dbReference type="GO" id="GO:0051920">
    <property type="term" value="F:peroxiredoxin activity"/>
    <property type="evidence" value="ECO:0007669"/>
    <property type="project" value="InterPro"/>
</dbReference>
<evidence type="ECO:0000313" key="2">
    <source>
        <dbReference type="EMBL" id="PCJ40133.1"/>
    </source>
</evidence>
<dbReference type="Pfam" id="PF02627">
    <property type="entry name" value="CMD"/>
    <property type="match status" value="1"/>
</dbReference>
<organism evidence="2 3">
    <name type="scientific">SAR86 cluster bacterium</name>
    <dbReference type="NCBI Taxonomy" id="2030880"/>
    <lineage>
        <taxon>Bacteria</taxon>
        <taxon>Pseudomonadati</taxon>
        <taxon>Pseudomonadota</taxon>
        <taxon>Gammaproteobacteria</taxon>
        <taxon>SAR86 cluster</taxon>
    </lineage>
</organism>
<comment type="caution">
    <text evidence="2">The sequence shown here is derived from an EMBL/GenBank/DDBJ whole genome shotgun (WGS) entry which is preliminary data.</text>
</comment>
<accession>A0A2A5C8Q2</accession>
<sequence>MTVFSSLPADAHLMHIFKRFPKMVMPLLELHDAILRSDSGLSIGERELIAAYASLQNACTFCHGAHTSIASMYGIDEATLEQLNVDLESADIPEKLKPILAYVKKLTLTPAKIMQADADAVYAAGWSEEDLFDAISTCALFNFMNRIVDGSDISVSAPISQQAAQGITMESYVGIAKRLEDS</sequence>